<evidence type="ECO:0000313" key="2">
    <source>
        <dbReference type="Proteomes" id="UP000265520"/>
    </source>
</evidence>
<reference evidence="1 2" key="1">
    <citation type="journal article" date="2018" name="Front. Plant Sci.">
        <title>Red Clover (Trifolium pratense) and Zigzag Clover (T. medium) - A Picture of Genomic Similarities and Differences.</title>
        <authorList>
            <person name="Dluhosova J."/>
            <person name="Istvanek J."/>
            <person name="Nedelnik J."/>
            <person name="Repkova J."/>
        </authorList>
    </citation>
    <scope>NUCLEOTIDE SEQUENCE [LARGE SCALE GENOMIC DNA]</scope>
    <source>
        <strain evidence="2">cv. 10/8</strain>
        <tissue evidence="1">Leaf</tissue>
    </source>
</reference>
<dbReference type="EMBL" id="LXQA010259105">
    <property type="protein sequence ID" value="MCI38729.1"/>
    <property type="molecule type" value="Genomic_DNA"/>
</dbReference>
<comment type="caution">
    <text evidence="1">The sequence shown here is derived from an EMBL/GenBank/DDBJ whole genome shotgun (WGS) entry which is preliminary data.</text>
</comment>
<evidence type="ECO:0008006" key="3">
    <source>
        <dbReference type="Google" id="ProtNLM"/>
    </source>
</evidence>
<evidence type="ECO:0000313" key="1">
    <source>
        <dbReference type="EMBL" id="MCI38729.1"/>
    </source>
</evidence>
<accession>A0A392RQZ0</accession>
<sequence>RLDRALASNSFINRFSPVEVSHLSKCRSDHAVIRIVLEADSGNSSRRKEHIFSNFSGNKRAAMKELDDLFKEYRIGPATKK</sequence>
<name>A0A392RQZ0_9FABA</name>
<feature type="non-terminal residue" evidence="1">
    <location>
        <position position="1"/>
    </location>
</feature>
<dbReference type="AlphaFoldDB" id="A0A392RQZ0"/>
<dbReference type="Proteomes" id="UP000265520">
    <property type="component" value="Unassembled WGS sequence"/>
</dbReference>
<organism evidence="1 2">
    <name type="scientific">Trifolium medium</name>
    <dbReference type="NCBI Taxonomy" id="97028"/>
    <lineage>
        <taxon>Eukaryota</taxon>
        <taxon>Viridiplantae</taxon>
        <taxon>Streptophyta</taxon>
        <taxon>Embryophyta</taxon>
        <taxon>Tracheophyta</taxon>
        <taxon>Spermatophyta</taxon>
        <taxon>Magnoliopsida</taxon>
        <taxon>eudicotyledons</taxon>
        <taxon>Gunneridae</taxon>
        <taxon>Pentapetalae</taxon>
        <taxon>rosids</taxon>
        <taxon>fabids</taxon>
        <taxon>Fabales</taxon>
        <taxon>Fabaceae</taxon>
        <taxon>Papilionoideae</taxon>
        <taxon>50 kb inversion clade</taxon>
        <taxon>NPAAA clade</taxon>
        <taxon>Hologalegina</taxon>
        <taxon>IRL clade</taxon>
        <taxon>Trifolieae</taxon>
        <taxon>Trifolium</taxon>
    </lineage>
</organism>
<protein>
    <recommendedName>
        <fullName evidence="3">Endonuclease/exonuclease/phosphatase family protein</fullName>
    </recommendedName>
</protein>
<keyword evidence="2" id="KW-1185">Reference proteome</keyword>
<proteinExistence type="predicted"/>